<dbReference type="PANTHER" id="PTHR19446">
    <property type="entry name" value="REVERSE TRANSCRIPTASES"/>
    <property type="match status" value="1"/>
</dbReference>
<dbReference type="Proteomes" id="UP001066276">
    <property type="component" value="Chromosome 7"/>
</dbReference>
<organism evidence="1 2">
    <name type="scientific">Pleurodeles waltl</name>
    <name type="common">Iberian ribbed newt</name>
    <dbReference type="NCBI Taxonomy" id="8319"/>
    <lineage>
        <taxon>Eukaryota</taxon>
        <taxon>Metazoa</taxon>
        <taxon>Chordata</taxon>
        <taxon>Craniata</taxon>
        <taxon>Vertebrata</taxon>
        <taxon>Euteleostomi</taxon>
        <taxon>Amphibia</taxon>
        <taxon>Batrachia</taxon>
        <taxon>Caudata</taxon>
        <taxon>Salamandroidea</taxon>
        <taxon>Salamandridae</taxon>
        <taxon>Pleurodelinae</taxon>
        <taxon>Pleurodeles</taxon>
    </lineage>
</organism>
<keyword evidence="2" id="KW-1185">Reference proteome</keyword>
<protein>
    <recommendedName>
        <fullName evidence="3">Reverse transcriptase domain-containing protein</fullName>
    </recommendedName>
</protein>
<dbReference type="AlphaFoldDB" id="A0AAV7PCQ3"/>
<reference evidence="1" key="1">
    <citation type="journal article" date="2022" name="bioRxiv">
        <title>Sequencing and chromosome-scale assembly of the giantPleurodeles waltlgenome.</title>
        <authorList>
            <person name="Brown T."/>
            <person name="Elewa A."/>
            <person name="Iarovenko S."/>
            <person name="Subramanian E."/>
            <person name="Araus A.J."/>
            <person name="Petzold A."/>
            <person name="Susuki M."/>
            <person name="Suzuki K.-i.T."/>
            <person name="Hayashi T."/>
            <person name="Toyoda A."/>
            <person name="Oliveira C."/>
            <person name="Osipova E."/>
            <person name="Leigh N.D."/>
            <person name="Simon A."/>
            <person name="Yun M.H."/>
        </authorList>
    </citation>
    <scope>NUCLEOTIDE SEQUENCE</scope>
    <source>
        <strain evidence="1">20211129_DDA</strain>
        <tissue evidence="1">Liver</tissue>
    </source>
</reference>
<evidence type="ECO:0000313" key="1">
    <source>
        <dbReference type="EMBL" id="KAJ1123493.1"/>
    </source>
</evidence>
<name>A0AAV7PCQ3_PLEWA</name>
<proteinExistence type="predicted"/>
<evidence type="ECO:0008006" key="3">
    <source>
        <dbReference type="Google" id="ProtNLM"/>
    </source>
</evidence>
<dbReference type="EMBL" id="JANPWB010000011">
    <property type="protein sequence ID" value="KAJ1123493.1"/>
    <property type="molecule type" value="Genomic_DNA"/>
</dbReference>
<comment type="caution">
    <text evidence="1">The sequence shown here is derived from an EMBL/GenBank/DDBJ whole genome shotgun (WGS) entry which is preliminary data.</text>
</comment>
<accession>A0AAV7PCQ3</accession>
<gene>
    <name evidence="1" type="ORF">NDU88_001962</name>
</gene>
<evidence type="ECO:0000313" key="2">
    <source>
        <dbReference type="Proteomes" id="UP001066276"/>
    </source>
</evidence>
<sequence length="222" mass="25030">MYYEVIYALETLETEADCADLLKDVQLPRLFDEDRETLETELAEEEVCLALQSLHSGMPEGPNSLPAQLFMMNKVEKHMLGMFQEVRKEGGLPVDQRAATIVVIPKIGKPPTECGSYRPMSLLNMEVKVLMKGFATRLQMVFTKITQLNQYGSMPLRSMRLNLRRLEGVLHTTNIPDAEQVALCSLDAKMVFDCVEPYIFATFERLGFVCGFVAGSDFFTGK</sequence>